<dbReference type="SMART" id="SM00355">
    <property type="entry name" value="ZnF_C2H2"/>
    <property type="match status" value="2"/>
</dbReference>
<accession>A0ABR1CQZ6</accession>
<gene>
    <name evidence="5" type="primary">Necator_chrIII.g9385</name>
    <name evidence="5" type="ORF">RB195_008620</name>
</gene>
<evidence type="ECO:0000256" key="1">
    <source>
        <dbReference type="PROSITE-ProRule" id="PRU00042"/>
    </source>
</evidence>
<protein>
    <recommendedName>
        <fullName evidence="4">C2H2-type domain-containing protein</fullName>
    </recommendedName>
</protein>
<comment type="caution">
    <text evidence="5">The sequence shown here is derived from an EMBL/GenBank/DDBJ whole genome shotgun (WGS) entry which is preliminary data.</text>
</comment>
<dbReference type="PROSITE" id="PS50157">
    <property type="entry name" value="ZINC_FINGER_C2H2_2"/>
    <property type="match status" value="1"/>
</dbReference>
<keyword evidence="1" id="KW-0863">Zinc-finger</keyword>
<feature type="coiled-coil region" evidence="2">
    <location>
        <begin position="152"/>
        <end position="206"/>
    </location>
</feature>
<dbReference type="Gene3D" id="3.30.160.60">
    <property type="entry name" value="Classic Zinc Finger"/>
    <property type="match status" value="1"/>
</dbReference>
<dbReference type="PROSITE" id="PS00028">
    <property type="entry name" value="ZINC_FINGER_C2H2_1"/>
    <property type="match status" value="1"/>
</dbReference>
<organism evidence="5 6">
    <name type="scientific">Necator americanus</name>
    <name type="common">Human hookworm</name>
    <dbReference type="NCBI Taxonomy" id="51031"/>
    <lineage>
        <taxon>Eukaryota</taxon>
        <taxon>Metazoa</taxon>
        <taxon>Ecdysozoa</taxon>
        <taxon>Nematoda</taxon>
        <taxon>Chromadorea</taxon>
        <taxon>Rhabditida</taxon>
        <taxon>Rhabditina</taxon>
        <taxon>Rhabditomorpha</taxon>
        <taxon>Strongyloidea</taxon>
        <taxon>Ancylostomatidae</taxon>
        <taxon>Bunostominae</taxon>
        <taxon>Necator</taxon>
    </lineage>
</organism>
<feature type="compositionally biased region" description="Basic and acidic residues" evidence="3">
    <location>
        <begin position="120"/>
        <end position="142"/>
    </location>
</feature>
<dbReference type="InterPro" id="IPR036236">
    <property type="entry name" value="Znf_C2H2_sf"/>
</dbReference>
<feature type="domain" description="C2H2-type" evidence="4">
    <location>
        <begin position="84"/>
        <end position="112"/>
    </location>
</feature>
<dbReference type="EMBL" id="JAVFWL010000003">
    <property type="protein sequence ID" value="KAK6740262.1"/>
    <property type="molecule type" value="Genomic_DNA"/>
</dbReference>
<keyword evidence="2" id="KW-0175">Coiled coil</keyword>
<dbReference type="InterPro" id="IPR013087">
    <property type="entry name" value="Znf_C2H2_type"/>
</dbReference>
<evidence type="ECO:0000313" key="6">
    <source>
        <dbReference type="Proteomes" id="UP001303046"/>
    </source>
</evidence>
<keyword evidence="6" id="KW-1185">Reference proteome</keyword>
<feature type="region of interest" description="Disordered" evidence="3">
    <location>
        <begin position="111"/>
        <end position="142"/>
    </location>
</feature>
<keyword evidence="1" id="KW-0479">Metal-binding</keyword>
<reference evidence="5 6" key="1">
    <citation type="submission" date="2023-08" db="EMBL/GenBank/DDBJ databases">
        <title>A Necator americanus chromosomal reference genome.</title>
        <authorList>
            <person name="Ilik V."/>
            <person name="Petrzelkova K.J."/>
            <person name="Pardy F."/>
            <person name="Fuh T."/>
            <person name="Niatou-Singa F.S."/>
            <person name="Gouil Q."/>
            <person name="Baker L."/>
            <person name="Ritchie M.E."/>
            <person name="Jex A.R."/>
            <person name="Gazzola D."/>
            <person name="Li H."/>
            <person name="Toshio Fujiwara R."/>
            <person name="Zhan B."/>
            <person name="Aroian R.V."/>
            <person name="Pafco B."/>
            <person name="Schwarz E.M."/>
        </authorList>
    </citation>
    <scope>NUCLEOTIDE SEQUENCE [LARGE SCALE GENOMIC DNA]</scope>
    <source>
        <strain evidence="5 6">Aroian</strain>
        <tissue evidence="5">Whole animal</tissue>
    </source>
</reference>
<name>A0ABR1CQZ6_NECAM</name>
<keyword evidence="1" id="KW-0862">Zinc</keyword>
<evidence type="ECO:0000313" key="5">
    <source>
        <dbReference type="EMBL" id="KAK6740262.1"/>
    </source>
</evidence>
<dbReference type="SUPFAM" id="SSF57667">
    <property type="entry name" value="beta-beta-alpha zinc fingers"/>
    <property type="match status" value="1"/>
</dbReference>
<sequence>MKKMDGERRSLMGCGCASKTSSHFQDLDKVCAAMRTSAQCCVCRKGPFLLQNLYKHMRKVHKCSDEEVDTVKNAVKRAIYEKEMKCEDCEKIFFSYGGLRKHKKDVHEKPAMTISAASKPDSKSDPSIESSRDSSIVKRKEITSSDNHKEILQRTEEVKAELSEVIRELFKADRMDILNRLNIAVLSALENAVNEMFENLADEMLENDEEEVMRRTPRKITMQTTGAGPKPPRTQVQCNAQFPKIDNINREEKEEKEIYRCR</sequence>
<evidence type="ECO:0000259" key="4">
    <source>
        <dbReference type="PROSITE" id="PS50157"/>
    </source>
</evidence>
<evidence type="ECO:0000256" key="2">
    <source>
        <dbReference type="SAM" id="Coils"/>
    </source>
</evidence>
<dbReference type="Proteomes" id="UP001303046">
    <property type="component" value="Unassembled WGS sequence"/>
</dbReference>
<proteinExistence type="predicted"/>
<evidence type="ECO:0000256" key="3">
    <source>
        <dbReference type="SAM" id="MobiDB-lite"/>
    </source>
</evidence>